<evidence type="ECO:0000313" key="15">
    <source>
        <dbReference type="EMBL" id="GIH15091.1"/>
    </source>
</evidence>
<evidence type="ECO:0000256" key="5">
    <source>
        <dbReference type="ARBA" id="ARBA00022692"/>
    </source>
</evidence>
<comment type="caution">
    <text evidence="15">The sequence shown here is derived from an EMBL/GenBank/DDBJ whole genome shotgun (WGS) entry which is preliminary data.</text>
</comment>
<dbReference type="AlphaFoldDB" id="A0A8J3QR98"/>
<feature type="domain" description="Peptidase M48" evidence="14">
    <location>
        <begin position="122"/>
        <end position="319"/>
    </location>
</feature>
<keyword evidence="10" id="KW-0482">Metalloprotease</keyword>
<evidence type="ECO:0000256" key="13">
    <source>
        <dbReference type="SAM" id="Phobius"/>
    </source>
</evidence>
<dbReference type="Gene3D" id="3.30.2010.10">
    <property type="entry name" value="Metalloproteases ('zincins'), catalytic domain"/>
    <property type="match status" value="1"/>
</dbReference>
<keyword evidence="16" id="KW-1185">Reference proteome</keyword>
<organism evidence="15 16">
    <name type="scientific">Rugosimonospora africana</name>
    <dbReference type="NCBI Taxonomy" id="556532"/>
    <lineage>
        <taxon>Bacteria</taxon>
        <taxon>Bacillati</taxon>
        <taxon>Actinomycetota</taxon>
        <taxon>Actinomycetes</taxon>
        <taxon>Micromonosporales</taxon>
        <taxon>Micromonosporaceae</taxon>
        <taxon>Rugosimonospora</taxon>
    </lineage>
</organism>
<dbReference type="InterPro" id="IPR050083">
    <property type="entry name" value="HtpX_protease"/>
</dbReference>
<name>A0A8J3QR98_9ACTN</name>
<comment type="subcellular location">
    <subcellularLocation>
        <location evidence="2">Cell membrane</location>
        <topology evidence="2">Multi-pass membrane protein</topology>
    </subcellularLocation>
</comment>
<evidence type="ECO:0000259" key="14">
    <source>
        <dbReference type="Pfam" id="PF01435"/>
    </source>
</evidence>
<dbReference type="RefSeq" id="WP_203918718.1">
    <property type="nucleotide sequence ID" value="NZ_BONZ01000030.1"/>
</dbReference>
<evidence type="ECO:0000256" key="10">
    <source>
        <dbReference type="ARBA" id="ARBA00023049"/>
    </source>
</evidence>
<evidence type="ECO:0000256" key="9">
    <source>
        <dbReference type="ARBA" id="ARBA00022989"/>
    </source>
</evidence>
<reference evidence="15" key="1">
    <citation type="submission" date="2021-01" db="EMBL/GenBank/DDBJ databases">
        <title>Whole genome shotgun sequence of Rugosimonospora africana NBRC 104875.</title>
        <authorList>
            <person name="Komaki H."/>
            <person name="Tamura T."/>
        </authorList>
    </citation>
    <scope>NUCLEOTIDE SEQUENCE</scope>
    <source>
        <strain evidence="15">NBRC 104875</strain>
    </source>
</reference>
<dbReference type="PANTHER" id="PTHR43221">
    <property type="entry name" value="PROTEASE HTPX"/>
    <property type="match status" value="1"/>
</dbReference>
<dbReference type="GO" id="GO:0006508">
    <property type="term" value="P:proteolysis"/>
    <property type="evidence" value="ECO:0007669"/>
    <property type="project" value="UniProtKB-KW"/>
</dbReference>
<evidence type="ECO:0000256" key="2">
    <source>
        <dbReference type="ARBA" id="ARBA00004651"/>
    </source>
</evidence>
<evidence type="ECO:0000256" key="4">
    <source>
        <dbReference type="ARBA" id="ARBA00022670"/>
    </source>
</evidence>
<dbReference type="GO" id="GO:0046872">
    <property type="term" value="F:metal ion binding"/>
    <property type="evidence" value="ECO:0007669"/>
    <property type="project" value="UniProtKB-KW"/>
</dbReference>
<feature type="compositionally biased region" description="Basic and acidic residues" evidence="12">
    <location>
        <begin position="289"/>
        <end position="299"/>
    </location>
</feature>
<dbReference type="Proteomes" id="UP000642748">
    <property type="component" value="Unassembled WGS sequence"/>
</dbReference>
<keyword evidence="3" id="KW-1003">Cell membrane</keyword>
<dbReference type="Pfam" id="PF01435">
    <property type="entry name" value="Peptidase_M48"/>
    <property type="match status" value="1"/>
</dbReference>
<dbReference type="GO" id="GO:0004222">
    <property type="term" value="F:metalloendopeptidase activity"/>
    <property type="evidence" value="ECO:0007669"/>
    <property type="project" value="InterPro"/>
</dbReference>
<evidence type="ECO:0000256" key="7">
    <source>
        <dbReference type="ARBA" id="ARBA00022801"/>
    </source>
</evidence>
<feature type="transmembrane region" description="Helical" evidence="13">
    <location>
        <begin position="7"/>
        <end position="31"/>
    </location>
</feature>
<dbReference type="CDD" id="cd07328">
    <property type="entry name" value="M48_Ste24p_like"/>
    <property type="match status" value="1"/>
</dbReference>
<protein>
    <submittedName>
        <fullName evidence="15">Zn-dependent protease</fullName>
    </submittedName>
</protein>
<evidence type="ECO:0000256" key="12">
    <source>
        <dbReference type="SAM" id="MobiDB-lite"/>
    </source>
</evidence>
<dbReference type="GO" id="GO:0005886">
    <property type="term" value="C:plasma membrane"/>
    <property type="evidence" value="ECO:0007669"/>
    <property type="project" value="UniProtKB-SubCell"/>
</dbReference>
<keyword evidence="9 13" id="KW-1133">Transmembrane helix</keyword>
<sequence length="520" mass="55093">MRISGRALRAFGILAGFYAGTVGTLVALAAIDVLLVLHSSSSSPVFTESKVIGGSVLVAVPLVRGLVLTRRRHGAGSAGVSVSRQEQPALWGRVLELCDRVGVRPPAEIRLVSDVNAGVDEVAHLMGLIPGRRRMYLGVPLLVGLTAAQLDAVLAHELGHYSNRDARLTPTIVRGRIGVLAVLRSVGDGNTFAQQVTRTFFTWYAELYLRTSQSISRHQEFAADDMAARIAGRDNTIAALREIPVLDFAFDLYLHQYVSPGWEAGVLPPPEEFFAGLRALLAEPDRRAALESVRERSPEGEPDPYDSHPPLTERIAALRLLPEAGRAPEGGEPALALLRDAGRVCARVAATALDPKAAASKRVVGWDELARAAGRRMLSDAGAPVLRTASAAVGAPVPDLPALLAAIDAGWLDIIAGALPKSSRAQQATGRIAREFARTALRDAITPLALLAMVDAGLAGWTNSWARGPHLRYAAGRADALDEALDALVAGIPDTRPLRRLLSASGRPPGHAPSLVPTGT</sequence>
<evidence type="ECO:0000256" key="8">
    <source>
        <dbReference type="ARBA" id="ARBA00022833"/>
    </source>
</evidence>
<keyword evidence="5 13" id="KW-0812">Transmembrane</keyword>
<evidence type="ECO:0000256" key="11">
    <source>
        <dbReference type="ARBA" id="ARBA00023136"/>
    </source>
</evidence>
<dbReference type="PANTHER" id="PTHR43221:SF1">
    <property type="entry name" value="PROTEASE HTPX"/>
    <property type="match status" value="1"/>
</dbReference>
<accession>A0A8J3QR98</accession>
<keyword evidence="11 13" id="KW-0472">Membrane</keyword>
<evidence type="ECO:0000256" key="6">
    <source>
        <dbReference type="ARBA" id="ARBA00022723"/>
    </source>
</evidence>
<evidence type="ECO:0000256" key="3">
    <source>
        <dbReference type="ARBA" id="ARBA00022475"/>
    </source>
</evidence>
<keyword evidence="6" id="KW-0479">Metal-binding</keyword>
<evidence type="ECO:0000256" key="1">
    <source>
        <dbReference type="ARBA" id="ARBA00001947"/>
    </source>
</evidence>
<feature type="region of interest" description="Disordered" evidence="12">
    <location>
        <begin position="289"/>
        <end position="310"/>
    </location>
</feature>
<evidence type="ECO:0000313" key="16">
    <source>
        <dbReference type="Proteomes" id="UP000642748"/>
    </source>
</evidence>
<proteinExistence type="predicted"/>
<keyword evidence="4 15" id="KW-0645">Protease</keyword>
<dbReference type="EMBL" id="BONZ01000030">
    <property type="protein sequence ID" value="GIH15091.1"/>
    <property type="molecule type" value="Genomic_DNA"/>
</dbReference>
<gene>
    <name evidence="15" type="ORF">Raf01_32630</name>
</gene>
<keyword evidence="8" id="KW-0862">Zinc</keyword>
<comment type="cofactor">
    <cofactor evidence="1">
        <name>Zn(2+)</name>
        <dbReference type="ChEBI" id="CHEBI:29105"/>
    </cofactor>
</comment>
<dbReference type="InterPro" id="IPR001915">
    <property type="entry name" value="Peptidase_M48"/>
</dbReference>
<keyword evidence="7" id="KW-0378">Hydrolase</keyword>